<feature type="region of interest" description="Disordered" evidence="1">
    <location>
        <begin position="1"/>
        <end position="64"/>
    </location>
</feature>
<dbReference type="Proteomes" id="UP000452235">
    <property type="component" value="Unassembled WGS sequence"/>
</dbReference>
<feature type="compositionally biased region" description="Low complexity" evidence="1">
    <location>
        <begin position="1"/>
        <end position="24"/>
    </location>
</feature>
<organism evidence="2 3">
    <name type="scientific">Aspergillus terreus</name>
    <dbReference type="NCBI Taxonomy" id="33178"/>
    <lineage>
        <taxon>Eukaryota</taxon>
        <taxon>Fungi</taxon>
        <taxon>Dikarya</taxon>
        <taxon>Ascomycota</taxon>
        <taxon>Pezizomycotina</taxon>
        <taxon>Eurotiomycetes</taxon>
        <taxon>Eurotiomycetidae</taxon>
        <taxon>Eurotiales</taxon>
        <taxon>Aspergillaceae</taxon>
        <taxon>Aspergillus</taxon>
        <taxon>Aspergillus subgen. Circumdati</taxon>
    </lineage>
</organism>
<dbReference type="VEuPathDB" id="FungiDB:ATEG_08911"/>
<comment type="caution">
    <text evidence="2">The sequence shown here is derived from an EMBL/GenBank/DDBJ whole genome shotgun (WGS) entry which is preliminary data.</text>
</comment>
<reference evidence="2 3" key="1">
    <citation type="submission" date="2020-01" db="EMBL/GenBank/DDBJ databases">
        <title>Aspergillus terreus IFO 6365 whole genome shotgun sequence.</title>
        <authorList>
            <person name="Kanamasa S."/>
            <person name="Takahashi H."/>
        </authorList>
    </citation>
    <scope>NUCLEOTIDE SEQUENCE [LARGE SCALE GENOMIC DNA]</scope>
    <source>
        <strain evidence="2 3">IFO 6365</strain>
    </source>
</reference>
<feature type="compositionally biased region" description="Low complexity" evidence="1">
    <location>
        <begin position="32"/>
        <end position="42"/>
    </location>
</feature>
<evidence type="ECO:0000256" key="1">
    <source>
        <dbReference type="SAM" id="MobiDB-lite"/>
    </source>
</evidence>
<gene>
    <name evidence="2" type="ORF">ATEIFO6365_0010042700</name>
</gene>
<protein>
    <submittedName>
        <fullName evidence="2">Uncharacterized protein</fullName>
    </submittedName>
</protein>
<keyword evidence="3" id="KW-1185">Reference proteome</keyword>
<dbReference type="OrthoDB" id="4523014at2759"/>
<dbReference type="EMBL" id="BLJY01000010">
    <property type="protein sequence ID" value="GFF19647.1"/>
    <property type="molecule type" value="Genomic_DNA"/>
</dbReference>
<dbReference type="AlphaFoldDB" id="A0A5M3ZDG9"/>
<accession>A0A5M3ZDG9</accession>
<evidence type="ECO:0000313" key="2">
    <source>
        <dbReference type="EMBL" id="GFF19647.1"/>
    </source>
</evidence>
<feature type="compositionally biased region" description="Basic and acidic residues" evidence="1">
    <location>
        <begin position="43"/>
        <end position="53"/>
    </location>
</feature>
<proteinExistence type="predicted"/>
<name>A0A5M3ZDG9_ASPTE</name>
<evidence type="ECO:0000313" key="3">
    <source>
        <dbReference type="Proteomes" id="UP000452235"/>
    </source>
</evidence>
<sequence>MSATASSAAAAAKDAATPAAQHAARAAHEEASAAATVGAEECAAAHESGREEMDATPPPSTIHEDTDIDVIWHNLYCKSDFTIMRGWSCGPVERILADFGKVVEAGVFDEVVSVCASKYMFTVTVATHKSCKELDKYWFAVQTGEWEDEETGQ</sequence>